<evidence type="ECO:0000256" key="8">
    <source>
        <dbReference type="SAM" id="Phobius"/>
    </source>
</evidence>
<feature type="binding site" evidence="6">
    <location>
        <position position="197"/>
    </location>
    <ligand>
        <name>Zn(2+)</name>
        <dbReference type="ChEBI" id="CHEBI:29105"/>
        <note>catalytic</note>
    </ligand>
</feature>
<feature type="binding site" evidence="6">
    <location>
        <position position="193"/>
    </location>
    <ligand>
        <name>Zn(2+)</name>
        <dbReference type="ChEBI" id="CHEBI:29105"/>
        <note>catalytic</note>
    </ligand>
</feature>
<evidence type="ECO:0000256" key="5">
    <source>
        <dbReference type="ARBA" id="ARBA00023049"/>
    </source>
</evidence>
<evidence type="ECO:0000313" key="10">
    <source>
        <dbReference type="EMBL" id="JAS53007.1"/>
    </source>
</evidence>
<dbReference type="SMART" id="SM00235">
    <property type="entry name" value="ZnMc"/>
    <property type="match status" value="1"/>
</dbReference>
<dbReference type="EC" id="3.4.24.-" evidence="7"/>
<accession>A0A1B6FS19</accession>
<dbReference type="PANTHER" id="PTHR10127:SF780">
    <property type="entry name" value="METALLOENDOPEPTIDASE"/>
    <property type="match status" value="1"/>
</dbReference>
<feature type="transmembrane region" description="Helical" evidence="8">
    <location>
        <begin position="7"/>
        <end position="24"/>
    </location>
</feature>
<dbReference type="Gene3D" id="3.40.390.10">
    <property type="entry name" value="Collagenase (Catalytic Domain)"/>
    <property type="match status" value="1"/>
</dbReference>
<keyword evidence="2 6" id="KW-0479">Metal-binding</keyword>
<evidence type="ECO:0000256" key="3">
    <source>
        <dbReference type="ARBA" id="ARBA00022801"/>
    </source>
</evidence>
<evidence type="ECO:0000256" key="6">
    <source>
        <dbReference type="PROSITE-ProRule" id="PRU01211"/>
    </source>
</evidence>
<dbReference type="GO" id="GO:0004222">
    <property type="term" value="F:metalloendopeptidase activity"/>
    <property type="evidence" value="ECO:0007669"/>
    <property type="project" value="UniProtKB-UniRule"/>
</dbReference>
<dbReference type="PROSITE" id="PS51864">
    <property type="entry name" value="ASTACIN"/>
    <property type="match status" value="1"/>
</dbReference>
<evidence type="ECO:0000259" key="9">
    <source>
        <dbReference type="PROSITE" id="PS51864"/>
    </source>
</evidence>
<dbReference type="AlphaFoldDB" id="A0A1B6FS19"/>
<protein>
    <recommendedName>
        <fullName evidence="7">Metalloendopeptidase</fullName>
        <ecNumber evidence="7">3.4.24.-</ecNumber>
    </recommendedName>
</protein>
<dbReference type="GO" id="GO:0008270">
    <property type="term" value="F:zinc ion binding"/>
    <property type="evidence" value="ECO:0007669"/>
    <property type="project" value="UniProtKB-UniRule"/>
</dbReference>
<keyword evidence="5 6" id="KW-0482">Metalloprotease</keyword>
<name>A0A1B6FS19_9HEMI</name>
<keyword evidence="8" id="KW-0812">Transmembrane</keyword>
<dbReference type="InterPro" id="IPR034035">
    <property type="entry name" value="Astacin-like_dom"/>
</dbReference>
<dbReference type="CDD" id="cd04280">
    <property type="entry name" value="ZnMc_astacin_like"/>
    <property type="match status" value="1"/>
</dbReference>
<evidence type="ECO:0000256" key="2">
    <source>
        <dbReference type="ARBA" id="ARBA00022723"/>
    </source>
</evidence>
<reference evidence="10" key="1">
    <citation type="submission" date="2015-11" db="EMBL/GenBank/DDBJ databases">
        <title>De novo transcriptome assembly of four potential Pierce s Disease insect vectors from Arizona vineyards.</title>
        <authorList>
            <person name="Tassone E.E."/>
        </authorList>
    </citation>
    <scope>NUCLEOTIDE SEQUENCE</scope>
</reference>
<dbReference type="InterPro" id="IPR024079">
    <property type="entry name" value="MetalloPept_cat_dom_sf"/>
</dbReference>
<comment type="cofactor">
    <cofactor evidence="6 7">
        <name>Zn(2+)</name>
        <dbReference type="ChEBI" id="CHEBI:29105"/>
    </cofactor>
    <text evidence="6 7">Binds 1 zinc ion per subunit.</text>
</comment>
<dbReference type="InterPro" id="IPR001506">
    <property type="entry name" value="Peptidase_M12A"/>
</dbReference>
<dbReference type="Pfam" id="PF01400">
    <property type="entry name" value="Astacin"/>
    <property type="match status" value="1"/>
</dbReference>
<evidence type="ECO:0000256" key="1">
    <source>
        <dbReference type="ARBA" id="ARBA00022670"/>
    </source>
</evidence>
<organism evidence="10">
    <name type="scientific">Cuerna arida</name>
    <dbReference type="NCBI Taxonomy" id="1464854"/>
    <lineage>
        <taxon>Eukaryota</taxon>
        <taxon>Metazoa</taxon>
        <taxon>Ecdysozoa</taxon>
        <taxon>Arthropoda</taxon>
        <taxon>Hexapoda</taxon>
        <taxon>Insecta</taxon>
        <taxon>Pterygota</taxon>
        <taxon>Neoptera</taxon>
        <taxon>Paraneoptera</taxon>
        <taxon>Hemiptera</taxon>
        <taxon>Auchenorrhyncha</taxon>
        <taxon>Membracoidea</taxon>
        <taxon>Cicadellidae</taxon>
        <taxon>Cicadellinae</taxon>
        <taxon>Proconiini</taxon>
        <taxon>Cuerna</taxon>
    </lineage>
</organism>
<proteinExistence type="predicted"/>
<feature type="binding site" evidence="6">
    <location>
        <position position="203"/>
    </location>
    <ligand>
        <name>Zn(2+)</name>
        <dbReference type="ChEBI" id="CHEBI:29105"/>
        <note>catalytic</note>
    </ligand>
</feature>
<keyword evidence="3 6" id="KW-0378">Hydrolase</keyword>
<comment type="caution">
    <text evidence="6">Lacks conserved residue(s) required for the propagation of feature annotation.</text>
</comment>
<evidence type="ECO:0000256" key="4">
    <source>
        <dbReference type="ARBA" id="ARBA00022833"/>
    </source>
</evidence>
<keyword evidence="1 6" id="KW-0645">Protease</keyword>
<dbReference type="InterPro" id="IPR006026">
    <property type="entry name" value="Peptidase_Metallo"/>
</dbReference>
<dbReference type="SUPFAM" id="SSF55486">
    <property type="entry name" value="Metalloproteases ('zincins'), catalytic domain"/>
    <property type="match status" value="1"/>
</dbReference>
<keyword evidence="8" id="KW-1133">Transmembrane helix</keyword>
<dbReference type="EMBL" id="GECZ01016762">
    <property type="protein sequence ID" value="JAS53007.1"/>
    <property type="molecule type" value="Transcribed_RNA"/>
</dbReference>
<evidence type="ECO:0000256" key="7">
    <source>
        <dbReference type="RuleBase" id="RU361183"/>
    </source>
</evidence>
<dbReference type="GO" id="GO:0006508">
    <property type="term" value="P:proteolysis"/>
    <property type="evidence" value="ECO:0007669"/>
    <property type="project" value="UniProtKB-KW"/>
</dbReference>
<feature type="active site" evidence="6">
    <location>
        <position position="194"/>
    </location>
</feature>
<dbReference type="PANTHER" id="PTHR10127">
    <property type="entry name" value="DISCOIDIN, CUB, EGF, LAMININ , AND ZINC METALLOPROTEASE DOMAIN CONTAINING"/>
    <property type="match status" value="1"/>
</dbReference>
<feature type="domain" description="Peptidase M12A" evidence="9">
    <location>
        <begin position="100"/>
        <end position="297"/>
    </location>
</feature>
<feature type="non-terminal residue" evidence="10">
    <location>
        <position position="348"/>
    </location>
</feature>
<sequence>MYSPRTYCVRLGPTFITILLLWILPCRGIARRCKIKVHSTDNEQDIEDLMMTSSVEEDYYTEDDIISKSKNTTKNMSVDYPTVEEGPFLEGDIIPSASNVQFTDLGAKWPNATVPFLFHNMMSYDGRLQVLRAMNQFHRHTCVQFQKRGAERDYLVIGSSYQYVCASSVGRQGGAQLLHLGPACTRNIGTPMHELMHALGFYHEHMRPDRDLYVYINYSNIDEVLWRNFLEVNPGIGIHELGAGYDFGSLMHYRLCAMTNNTWPTIVPKVVTHAKIGQRIGFSRKDIIKLNQFYKCSSISRTPKLFDVEYPGTGNNSNTKNADRHIHQSSSVKPSYCTVLYFKIIFLH</sequence>
<dbReference type="PRINTS" id="PR00480">
    <property type="entry name" value="ASTACIN"/>
</dbReference>
<keyword evidence="8" id="KW-0472">Membrane</keyword>
<keyword evidence="4 6" id="KW-0862">Zinc</keyword>
<gene>
    <name evidence="10" type="ORF">g.33946</name>
</gene>